<dbReference type="GO" id="GO:0016301">
    <property type="term" value="F:kinase activity"/>
    <property type="evidence" value="ECO:0007669"/>
    <property type="project" value="UniProtKB-KW"/>
</dbReference>
<organism evidence="7 8">
    <name type="scientific">Corallincola platygyrae</name>
    <dbReference type="NCBI Taxonomy" id="1193278"/>
    <lineage>
        <taxon>Bacteria</taxon>
        <taxon>Pseudomonadati</taxon>
        <taxon>Pseudomonadota</taxon>
        <taxon>Gammaproteobacteria</taxon>
        <taxon>Alteromonadales</taxon>
        <taxon>Psychromonadaceae</taxon>
        <taxon>Corallincola</taxon>
    </lineage>
</organism>
<dbReference type="Gene3D" id="1.10.287.130">
    <property type="match status" value="1"/>
</dbReference>
<evidence type="ECO:0000313" key="7">
    <source>
        <dbReference type="EMBL" id="MFD2098002.1"/>
    </source>
</evidence>
<keyword evidence="7" id="KW-0418">Kinase</keyword>
<dbReference type="InterPro" id="IPR005467">
    <property type="entry name" value="His_kinase_dom"/>
</dbReference>
<dbReference type="EC" id="2.7.13.3" evidence="2"/>
<dbReference type="RefSeq" id="WP_345342246.1">
    <property type="nucleotide sequence ID" value="NZ_BAABLI010000034.1"/>
</dbReference>
<dbReference type="InterPro" id="IPR003594">
    <property type="entry name" value="HATPase_dom"/>
</dbReference>
<evidence type="ECO:0000313" key="8">
    <source>
        <dbReference type="Proteomes" id="UP001597380"/>
    </source>
</evidence>
<dbReference type="Gene3D" id="6.10.340.10">
    <property type="match status" value="1"/>
</dbReference>
<dbReference type="SMART" id="SM00387">
    <property type="entry name" value="HATPase_c"/>
    <property type="match status" value="1"/>
</dbReference>
<keyword evidence="7" id="KW-0808">Transferase</keyword>
<proteinExistence type="predicted"/>
<evidence type="ECO:0000256" key="1">
    <source>
        <dbReference type="ARBA" id="ARBA00000085"/>
    </source>
</evidence>
<reference evidence="8" key="1">
    <citation type="journal article" date="2019" name="Int. J. Syst. Evol. Microbiol.">
        <title>The Global Catalogue of Microorganisms (GCM) 10K type strain sequencing project: providing services to taxonomists for standard genome sequencing and annotation.</title>
        <authorList>
            <consortium name="The Broad Institute Genomics Platform"/>
            <consortium name="The Broad Institute Genome Sequencing Center for Infectious Disease"/>
            <person name="Wu L."/>
            <person name="Ma J."/>
        </authorList>
    </citation>
    <scope>NUCLEOTIDE SEQUENCE [LARGE SCALE GENOMIC DNA]</scope>
    <source>
        <strain evidence="8">CGMCC 1.10992</strain>
    </source>
</reference>
<dbReference type="CDD" id="cd00082">
    <property type="entry name" value="HisKA"/>
    <property type="match status" value="1"/>
</dbReference>
<evidence type="ECO:0000256" key="2">
    <source>
        <dbReference type="ARBA" id="ARBA00012438"/>
    </source>
</evidence>
<protein>
    <recommendedName>
        <fullName evidence="2">histidine kinase</fullName>
        <ecNumber evidence="2">2.7.13.3</ecNumber>
    </recommendedName>
</protein>
<feature type="domain" description="Histidine kinase" evidence="6">
    <location>
        <begin position="414"/>
        <end position="645"/>
    </location>
</feature>
<comment type="catalytic activity">
    <reaction evidence="1">
        <text>ATP + protein L-histidine = ADP + protein N-phospho-L-histidine.</text>
        <dbReference type="EC" id="2.7.13.3"/>
    </reaction>
</comment>
<feature type="coiled-coil region" evidence="4">
    <location>
        <begin position="350"/>
        <end position="402"/>
    </location>
</feature>
<dbReference type="PRINTS" id="PR00344">
    <property type="entry name" value="BCTRLSENSOR"/>
</dbReference>
<keyword evidence="4" id="KW-0175">Coiled coil</keyword>
<dbReference type="PANTHER" id="PTHR43065:SF47">
    <property type="match status" value="1"/>
</dbReference>
<dbReference type="InterPro" id="IPR036097">
    <property type="entry name" value="HisK_dim/P_sf"/>
</dbReference>
<dbReference type="InterPro" id="IPR036890">
    <property type="entry name" value="HATPase_C_sf"/>
</dbReference>
<keyword evidence="5" id="KW-0812">Transmembrane</keyword>
<dbReference type="SUPFAM" id="SSF55874">
    <property type="entry name" value="ATPase domain of HSP90 chaperone/DNA topoisomerase II/histidine kinase"/>
    <property type="match status" value="1"/>
</dbReference>
<sequence length="654" mass="73058">MQLSGFRSLRSTLSWSILALALIPTLLTSFYLISRFQQLAEESAFSTLRQTANILANDIERDYQLLFTGLRSVSKDPDVIYASYTGVFGPKAKLKLADLAHMHPSAYGIFLVDKSGWPVEVVPTQFELLDLSPISARIDDYFANPIDATQKIETIKDAKFLDRVFKLHAPNIKQVKRVSDHMFVIYAPLWLSAVDRAEVHELVGALVVLMPVHAIYENANKKLKSAGSGETSMLDIISEDSLLNLESHQLVHDNFLSVKAPLTLAKHQAPVQIEMGIDRRNALAAIANLELKLWAIVGFLILLFAGVALIASRRIVSPLHKISGLVEQYSRADYHTYPLQLRFVELQRIVLVLDQMAERIQEDQRELEQRVEDRTHELKTTNEELTLTMERLKATQSQLVEAEKMSQLGQLVAGVAHEINTPVGVSVTAATLLQDEMGNIQAQISEGKLTRSGLDEHIAKTNQCAEMILSNLNRAAELIKNFKEVAVDQSSEQLREFNLHSYIRDLVSSLRPEFKHHKVSVDVRGDESLMLFSYPGAFSQILTNMMVNSVRHGFDQDNEHHIWVGFRVKDSFLELTYHDDGKGVDEENLKRLFDPFYTTRRASGGTGLGLHIVYNVVSQKLGGTIGASSAPGEGITFTLVLPLTPPVQSVTAVE</sequence>
<evidence type="ECO:0000259" key="6">
    <source>
        <dbReference type="PROSITE" id="PS50109"/>
    </source>
</evidence>
<gene>
    <name evidence="7" type="ORF">ACFSJ3_18590</name>
</gene>
<feature type="transmembrane region" description="Helical" evidence="5">
    <location>
        <begin position="293"/>
        <end position="311"/>
    </location>
</feature>
<dbReference type="PANTHER" id="PTHR43065">
    <property type="entry name" value="SENSOR HISTIDINE KINASE"/>
    <property type="match status" value="1"/>
</dbReference>
<evidence type="ECO:0000256" key="3">
    <source>
        <dbReference type="ARBA" id="ARBA00022553"/>
    </source>
</evidence>
<keyword evidence="5" id="KW-1133">Transmembrane helix</keyword>
<dbReference type="Gene3D" id="3.30.565.10">
    <property type="entry name" value="Histidine kinase-like ATPase, C-terminal domain"/>
    <property type="match status" value="1"/>
</dbReference>
<accession>A0ABW4XR27</accession>
<dbReference type="PROSITE" id="PS50109">
    <property type="entry name" value="HIS_KIN"/>
    <property type="match status" value="1"/>
</dbReference>
<comment type="caution">
    <text evidence="7">The sequence shown here is derived from an EMBL/GenBank/DDBJ whole genome shotgun (WGS) entry which is preliminary data.</text>
</comment>
<dbReference type="Proteomes" id="UP001597380">
    <property type="component" value="Unassembled WGS sequence"/>
</dbReference>
<feature type="transmembrane region" description="Helical" evidence="5">
    <location>
        <begin position="12"/>
        <end position="33"/>
    </location>
</feature>
<dbReference type="SUPFAM" id="SSF47384">
    <property type="entry name" value="Homodimeric domain of signal transducing histidine kinase"/>
    <property type="match status" value="1"/>
</dbReference>
<evidence type="ECO:0000256" key="4">
    <source>
        <dbReference type="SAM" id="Coils"/>
    </source>
</evidence>
<keyword evidence="8" id="KW-1185">Reference proteome</keyword>
<name>A0ABW4XR27_9GAMM</name>
<keyword evidence="3" id="KW-0597">Phosphoprotein</keyword>
<dbReference type="Pfam" id="PF02518">
    <property type="entry name" value="HATPase_c"/>
    <property type="match status" value="1"/>
</dbReference>
<keyword evidence="5" id="KW-0472">Membrane</keyword>
<dbReference type="EMBL" id="JBHUHT010000031">
    <property type="protein sequence ID" value="MFD2098002.1"/>
    <property type="molecule type" value="Genomic_DNA"/>
</dbReference>
<dbReference type="InterPro" id="IPR004358">
    <property type="entry name" value="Sig_transdc_His_kin-like_C"/>
</dbReference>
<dbReference type="InterPro" id="IPR003661">
    <property type="entry name" value="HisK_dim/P_dom"/>
</dbReference>
<evidence type="ECO:0000256" key="5">
    <source>
        <dbReference type="SAM" id="Phobius"/>
    </source>
</evidence>